<feature type="region of interest" description="Disordered" evidence="1">
    <location>
        <begin position="511"/>
        <end position="600"/>
    </location>
</feature>
<dbReference type="RefSeq" id="XP_028466305.1">
    <property type="nucleotide sequence ID" value="XM_028611882.1"/>
</dbReference>
<feature type="compositionally biased region" description="Basic and acidic residues" evidence="1">
    <location>
        <begin position="553"/>
        <end position="569"/>
    </location>
</feature>
<name>A0A3N2PVH3_SODAK</name>
<evidence type="ECO:0000256" key="1">
    <source>
        <dbReference type="SAM" id="MobiDB-lite"/>
    </source>
</evidence>
<dbReference type="PANTHER" id="PTHR42107:SF1">
    <property type="entry name" value="WHIM1 DOMAIN-CONTAINING PROTEIN"/>
    <property type="match status" value="1"/>
</dbReference>
<feature type="compositionally biased region" description="Low complexity" evidence="1">
    <location>
        <begin position="511"/>
        <end position="520"/>
    </location>
</feature>
<feature type="compositionally biased region" description="Basic residues" evidence="1">
    <location>
        <begin position="305"/>
        <end position="320"/>
    </location>
</feature>
<evidence type="ECO:0008006" key="4">
    <source>
        <dbReference type="Google" id="ProtNLM"/>
    </source>
</evidence>
<feature type="compositionally biased region" description="Low complexity" evidence="1">
    <location>
        <begin position="388"/>
        <end position="398"/>
    </location>
</feature>
<evidence type="ECO:0000313" key="2">
    <source>
        <dbReference type="EMBL" id="ROT38499.1"/>
    </source>
</evidence>
<feature type="region of interest" description="Disordered" evidence="1">
    <location>
        <begin position="348"/>
        <end position="491"/>
    </location>
</feature>
<dbReference type="GeneID" id="39580360"/>
<accession>A0A3N2PVH3</accession>
<gene>
    <name evidence="2" type="ORF">SODALDRAFT_333094</name>
</gene>
<dbReference type="AlphaFoldDB" id="A0A3N2PVH3"/>
<reference evidence="2 3" key="1">
    <citation type="journal article" date="2018" name="Mol. Ecol.">
        <title>The obligate alkalophilic soda-lake fungus Sodiomyces alkalinus has shifted to a protein diet.</title>
        <authorList>
            <person name="Grum-Grzhimaylo A.A."/>
            <person name="Falkoski D.L."/>
            <person name="van den Heuvel J."/>
            <person name="Valero-Jimenez C.A."/>
            <person name="Min B."/>
            <person name="Choi I.G."/>
            <person name="Lipzen A."/>
            <person name="Daum C.G."/>
            <person name="Aanen D.K."/>
            <person name="Tsang A."/>
            <person name="Henrissat B."/>
            <person name="Bilanenko E.N."/>
            <person name="de Vries R.P."/>
            <person name="van Kan J.A.L."/>
            <person name="Grigoriev I.V."/>
            <person name="Debets A.J.M."/>
        </authorList>
    </citation>
    <scope>NUCLEOTIDE SEQUENCE [LARGE SCALE GENOMIC DNA]</scope>
    <source>
        <strain evidence="2 3">F11</strain>
    </source>
</reference>
<feature type="compositionally biased region" description="Acidic residues" evidence="1">
    <location>
        <begin position="466"/>
        <end position="483"/>
    </location>
</feature>
<organism evidence="2 3">
    <name type="scientific">Sodiomyces alkalinus (strain CBS 110278 / VKM F-3762 / F11)</name>
    <name type="common">Alkaliphilic filamentous fungus</name>
    <dbReference type="NCBI Taxonomy" id="1314773"/>
    <lineage>
        <taxon>Eukaryota</taxon>
        <taxon>Fungi</taxon>
        <taxon>Dikarya</taxon>
        <taxon>Ascomycota</taxon>
        <taxon>Pezizomycotina</taxon>
        <taxon>Sordariomycetes</taxon>
        <taxon>Hypocreomycetidae</taxon>
        <taxon>Glomerellales</taxon>
        <taxon>Plectosphaerellaceae</taxon>
        <taxon>Sodiomyces</taxon>
    </lineage>
</organism>
<sequence>MTDDSSDLSSLSSLSPVPSDIESDGPSQTKNGILKFFNKLPKGEKKKPSPPVKEPSPPPRKRSPSPPHEYTLADNPDIAFIVMFRSRFNEVFPKNLSNFGPQELENDISDTPPGQRVENFLCALLGLLLNRKQDVKPGHYMRALEDAISSHKSQWPRAWDGKSPLSGGASFHSMVNTERLTLLRALALWSLSGSEAIRTLINKSYRQNRHEDDLNQPLSVQPWGTDWDKRRYYLIEGLDDTAFRVYRESNPANLKRTWWSVAGSIEELTALADKLETKDGGPKARKLAQKMMTAIPRFEATEEKRRRREYRQAQKNRFKRPSPGFSLYEGRTRGKRIKYTFSDEEDDFYTDSTRRSTRNTGTHTPAEPAGPTTTASGRQVRAPNRLDAAAAGSATVGAQGDGSERDENALGRGGRPRRSAAIHHGTNGWSKPTRSRDVSNDMDVDEDPSEPELGDDEEGDEHVPEESEEEEEEDDEFNEDEIMVDDHLEQRPRGQLIVELKVNGSALSKLKAAAAAKGALTPSPDSKDGEQDGERKPSEGARQSPSEGIEPADTIKDRTPEPEDNKVSDKMPATPLALQPTSLALRGSPDKQQDAADGKE</sequence>
<keyword evidence="3" id="KW-1185">Reference proteome</keyword>
<dbReference type="PANTHER" id="PTHR42107">
    <property type="entry name" value="YALI0D24453P"/>
    <property type="match status" value="1"/>
</dbReference>
<dbReference type="OrthoDB" id="349045at2759"/>
<feature type="compositionally biased region" description="Low complexity" evidence="1">
    <location>
        <begin position="360"/>
        <end position="377"/>
    </location>
</feature>
<dbReference type="Proteomes" id="UP000272025">
    <property type="component" value="Unassembled WGS sequence"/>
</dbReference>
<dbReference type="EMBL" id="ML119055">
    <property type="protein sequence ID" value="ROT38499.1"/>
    <property type="molecule type" value="Genomic_DNA"/>
</dbReference>
<protein>
    <recommendedName>
        <fullName evidence="4">WHIM1 domain-containing protein</fullName>
    </recommendedName>
</protein>
<feature type="region of interest" description="Disordered" evidence="1">
    <location>
        <begin position="1"/>
        <end position="72"/>
    </location>
</feature>
<feature type="compositionally biased region" description="Acidic residues" evidence="1">
    <location>
        <begin position="440"/>
        <end position="460"/>
    </location>
</feature>
<feature type="compositionally biased region" description="Basic and acidic residues" evidence="1">
    <location>
        <begin position="588"/>
        <end position="600"/>
    </location>
</feature>
<evidence type="ECO:0000313" key="3">
    <source>
        <dbReference type="Proteomes" id="UP000272025"/>
    </source>
</evidence>
<feature type="compositionally biased region" description="Basic and acidic residues" evidence="1">
    <location>
        <begin position="525"/>
        <end position="539"/>
    </location>
</feature>
<feature type="region of interest" description="Disordered" evidence="1">
    <location>
        <begin position="297"/>
        <end position="331"/>
    </location>
</feature>
<proteinExistence type="predicted"/>
<feature type="compositionally biased region" description="Pro residues" evidence="1">
    <location>
        <begin position="49"/>
        <end position="58"/>
    </location>
</feature>
<dbReference type="STRING" id="1314773.A0A3N2PVH3"/>